<reference evidence="8" key="1">
    <citation type="submission" date="2006-06" db="EMBL/GenBank/DDBJ databases">
        <title>Complete sequence of Trichodesmium erythraeum IMS101.</title>
        <authorList>
            <consortium name="US DOE Joint Genome Institute"/>
            <person name="Copeland A."/>
            <person name="Lucas S."/>
            <person name="Lapidus A."/>
            <person name="Barry K."/>
            <person name="Detter J.C."/>
            <person name="Glavina del Rio T."/>
            <person name="Hammon N."/>
            <person name="Israni S."/>
            <person name="Dalin E."/>
            <person name="Tice H."/>
            <person name="Pitluck S."/>
            <person name="Kiss H."/>
            <person name="Munk A.C."/>
            <person name="Brettin T."/>
            <person name="Bruce D."/>
            <person name="Han C."/>
            <person name="Tapia R."/>
            <person name="Gilna P."/>
            <person name="Schmutz J."/>
            <person name="Larimer F."/>
            <person name="Land M."/>
            <person name="Hauser L."/>
            <person name="Kyrpides N."/>
            <person name="Kim E."/>
            <person name="Richardson P."/>
        </authorList>
    </citation>
    <scope>NUCLEOTIDE SEQUENCE [LARGE SCALE GENOMIC DNA]</scope>
    <source>
        <strain evidence="8">IMS101</strain>
    </source>
</reference>
<dbReference type="PANTHER" id="PTHR47245:SF1">
    <property type="entry name" value="FOLDASE PROTEIN PRSA"/>
    <property type="match status" value="1"/>
</dbReference>
<dbReference type="GO" id="GO:0003755">
    <property type="term" value="F:peptidyl-prolyl cis-trans isomerase activity"/>
    <property type="evidence" value="ECO:0007669"/>
    <property type="project" value="UniProtKB-KW"/>
</dbReference>
<proteinExistence type="predicted"/>
<evidence type="ECO:0000256" key="5">
    <source>
        <dbReference type="ARBA" id="ARBA00023235"/>
    </source>
</evidence>
<dbReference type="AlphaFoldDB" id="Q116A8"/>
<evidence type="ECO:0000256" key="4">
    <source>
        <dbReference type="ARBA" id="ARBA00023110"/>
    </source>
</evidence>
<evidence type="ECO:0000259" key="7">
    <source>
        <dbReference type="PROSITE" id="PS50198"/>
    </source>
</evidence>
<evidence type="ECO:0000313" key="8">
    <source>
        <dbReference type="EMBL" id="ABG50666.1"/>
    </source>
</evidence>
<dbReference type="InterPro" id="IPR000297">
    <property type="entry name" value="PPIase_PpiC"/>
</dbReference>
<evidence type="ECO:0000256" key="6">
    <source>
        <dbReference type="PROSITE-ProRule" id="PRU00278"/>
    </source>
</evidence>
<dbReference type="OrthoDB" id="507969at2"/>
<dbReference type="EC" id="5.2.1.8" evidence="2"/>
<dbReference type="InterPro" id="IPR027304">
    <property type="entry name" value="Trigger_fact/SurA_dom_sf"/>
</dbReference>
<dbReference type="EMBL" id="CP000393">
    <property type="protein sequence ID" value="ABG50666.1"/>
    <property type="molecule type" value="Genomic_DNA"/>
</dbReference>
<dbReference type="PROSITE" id="PS50198">
    <property type="entry name" value="PPIC_PPIASE_2"/>
    <property type="match status" value="1"/>
</dbReference>
<dbReference type="STRING" id="203124.Tery_1353"/>
<keyword evidence="5 6" id="KW-0413">Isomerase</keyword>
<keyword evidence="3" id="KW-0732">Signal</keyword>
<dbReference type="HOGENOM" id="CLU_082394_0_0_3"/>
<dbReference type="eggNOG" id="COG0760">
    <property type="taxonomic scope" value="Bacteria"/>
</dbReference>
<name>Q116A8_TRIEI</name>
<dbReference type="Pfam" id="PF00639">
    <property type="entry name" value="Rotamase"/>
    <property type="match status" value="1"/>
</dbReference>
<evidence type="ECO:0000256" key="3">
    <source>
        <dbReference type="ARBA" id="ARBA00022729"/>
    </source>
</evidence>
<accession>Q116A8</accession>
<dbReference type="PANTHER" id="PTHR47245">
    <property type="entry name" value="PEPTIDYLPROLYL ISOMERASE"/>
    <property type="match status" value="1"/>
</dbReference>
<dbReference type="SUPFAM" id="SSF109998">
    <property type="entry name" value="Triger factor/SurA peptide-binding domain-like"/>
    <property type="match status" value="1"/>
</dbReference>
<dbReference type="RefSeq" id="WP_011611045.1">
    <property type="nucleotide sequence ID" value="NC_008312.1"/>
</dbReference>
<gene>
    <name evidence="8" type="ordered locus">Tery_1353</name>
</gene>
<feature type="domain" description="PpiC" evidence="7">
    <location>
        <begin position="107"/>
        <end position="206"/>
    </location>
</feature>
<organism evidence="8">
    <name type="scientific">Trichodesmium erythraeum (strain IMS101)</name>
    <dbReference type="NCBI Taxonomy" id="203124"/>
    <lineage>
        <taxon>Bacteria</taxon>
        <taxon>Bacillati</taxon>
        <taxon>Cyanobacteriota</taxon>
        <taxon>Cyanophyceae</taxon>
        <taxon>Oscillatoriophycideae</taxon>
        <taxon>Oscillatoriales</taxon>
        <taxon>Microcoleaceae</taxon>
        <taxon>Trichodesmium</taxon>
    </lineage>
</organism>
<evidence type="ECO:0000256" key="2">
    <source>
        <dbReference type="ARBA" id="ARBA00013194"/>
    </source>
</evidence>
<comment type="catalytic activity">
    <reaction evidence="1">
        <text>[protein]-peptidylproline (omega=180) = [protein]-peptidylproline (omega=0)</text>
        <dbReference type="Rhea" id="RHEA:16237"/>
        <dbReference type="Rhea" id="RHEA-COMP:10747"/>
        <dbReference type="Rhea" id="RHEA-COMP:10748"/>
        <dbReference type="ChEBI" id="CHEBI:83833"/>
        <dbReference type="ChEBI" id="CHEBI:83834"/>
        <dbReference type="EC" id="5.2.1.8"/>
    </reaction>
</comment>
<dbReference type="InterPro" id="IPR046357">
    <property type="entry name" value="PPIase_dom_sf"/>
</dbReference>
<dbReference type="SUPFAM" id="SSF54534">
    <property type="entry name" value="FKBP-like"/>
    <property type="match status" value="1"/>
</dbReference>
<dbReference type="Gene3D" id="3.10.50.40">
    <property type="match status" value="1"/>
</dbReference>
<sequence length="251" mass="28943">MTGLFQIGDKLLQAQDIPSLLQRYQLMPHFLRGVIIDEAIASLTCTEKEKTTALEKFETQYQLNNPEAKQAWLKSQNMTQEQLEEMAIRPVLLEKFKQQTWKNQVERYFLTRKSSLDQVVYSLIRTKNPGLAHELYFRIVEEEQTFAEVAREYSEGPEGRTGGLLGPVPLIQPHPSISKILSVSQPGQIWAPRPLTEWTVIIRLEKFIPAQLDDSMRRRLMDELLENWIREQIGKIGLLKPLGSDVSDVKV</sequence>
<evidence type="ECO:0000256" key="1">
    <source>
        <dbReference type="ARBA" id="ARBA00000971"/>
    </source>
</evidence>
<keyword evidence="4 6" id="KW-0697">Rotamase</keyword>
<protein>
    <recommendedName>
        <fullName evidence="2">peptidylprolyl isomerase</fullName>
        <ecNumber evidence="2">5.2.1.8</ecNumber>
    </recommendedName>
</protein>
<dbReference type="InterPro" id="IPR050245">
    <property type="entry name" value="PrsA_foldase"/>
</dbReference>
<dbReference type="KEGG" id="ter:Tery_1353"/>